<keyword evidence="5" id="KW-1185">Reference proteome</keyword>
<dbReference type="RefSeq" id="WP_193192825.1">
    <property type="nucleotide sequence ID" value="NZ_JACZFR010000035.1"/>
</dbReference>
<dbReference type="SUPFAM" id="SSF56925">
    <property type="entry name" value="OMPA-like"/>
    <property type="match status" value="1"/>
</dbReference>
<dbReference type="InterPro" id="IPR011250">
    <property type="entry name" value="OMP/PagP_B-barrel"/>
</dbReference>
<sequence>MKKFLFALALLYSAGAGAQAWNNPFEGICAGEYRVVANFGAGTAQQQINKDGDTFGQASIGITPAIGVWQVELRYSNFDDGNISVDQYGVNFKVDFTLNCDVQCLYWMAGWNYGDFDVDRVKRGGEFVLVDQSGDDNYWNAGVGYRYNWTRSFDTSVEYSYYDVDRPTSYEYDLGHLRALTLNFGYRF</sequence>
<organism evidence="4 5">
    <name type="scientific">Microbulbifer taiwanensis</name>
    <dbReference type="NCBI Taxonomy" id="986746"/>
    <lineage>
        <taxon>Bacteria</taxon>
        <taxon>Pseudomonadati</taxon>
        <taxon>Pseudomonadota</taxon>
        <taxon>Gammaproteobacteria</taxon>
        <taxon>Cellvibrionales</taxon>
        <taxon>Microbulbiferaceae</taxon>
        <taxon>Microbulbifer</taxon>
    </lineage>
</organism>
<evidence type="ECO:0000259" key="3">
    <source>
        <dbReference type="Pfam" id="PF13505"/>
    </source>
</evidence>
<reference evidence="5" key="1">
    <citation type="journal article" date="2019" name="Int. J. Syst. Evol. Microbiol.">
        <title>The Global Catalogue of Microorganisms (GCM) 10K type strain sequencing project: providing services to taxonomists for standard genome sequencing and annotation.</title>
        <authorList>
            <consortium name="The Broad Institute Genomics Platform"/>
            <consortium name="The Broad Institute Genome Sequencing Center for Infectious Disease"/>
            <person name="Wu L."/>
            <person name="Ma J."/>
        </authorList>
    </citation>
    <scope>NUCLEOTIDE SEQUENCE [LARGE SCALE GENOMIC DNA]</scope>
    <source>
        <strain evidence="5">CGMCC 1.13718</strain>
    </source>
</reference>
<dbReference type="EMBL" id="JBHSVR010000001">
    <property type="protein sequence ID" value="MFC6633607.1"/>
    <property type="molecule type" value="Genomic_DNA"/>
</dbReference>
<accession>A0ABW1YPU2</accession>
<evidence type="ECO:0000256" key="2">
    <source>
        <dbReference type="SAM" id="SignalP"/>
    </source>
</evidence>
<feature type="signal peptide" evidence="2">
    <location>
        <begin position="1"/>
        <end position="18"/>
    </location>
</feature>
<dbReference type="Gene3D" id="2.40.160.20">
    <property type="match status" value="1"/>
</dbReference>
<feature type="domain" description="Outer membrane protein beta-barrel" evidence="3">
    <location>
        <begin position="6"/>
        <end position="188"/>
    </location>
</feature>
<dbReference type="Pfam" id="PF13505">
    <property type="entry name" value="OMP_b-brl"/>
    <property type="match status" value="1"/>
</dbReference>
<dbReference type="Proteomes" id="UP001596425">
    <property type="component" value="Unassembled WGS sequence"/>
</dbReference>
<keyword evidence="1 2" id="KW-0732">Signal</keyword>
<gene>
    <name evidence="4" type="ORF">ACFQBM_09960</name>
</gene>
<dbReference type="InterPro" id="IPR027385">
    <property type="entry name" value="Beta-barrel_OMP"/>
</dbReference>
<evidence type="ECO:0000313" key="5">
    <source>
        <dbReference type="Proteomes" id="UP001596425"/>
    </source>
</evidence>
<evidence type="ECO:0000256" key="1">
    <source>
        <dbReference type="ARBA" id="ARBA00022729"/>
    </source>
</evidence>
<comment type="caution">
    <text evidence="4">The sequence shown here is derived from an EMBL/GenBank/DDBJ whole genome shotgun (WGS) entry which is preliminary data.</text>
</comment>
<name>A0ABW1YPU2_9GAMM</name>
<protein>
    <submittedName>
        <fullName evidence="4">Outer membrane protein</fullName>
    </submittedName>
</protein>
<feature type="chain" id="PRO_5046242911" evidence="2">
    <location>
        <begin position="19"/>
        <end position="188"/>
    </location>
</feature>
<evidence type="ECO:0000313" key="4">
    <source>
        <dbReference type="EMBL" id="MFC6633607.1"/>
    </source>
</evidence>
<proteinExistence type="predicted"/>